<name>A0AAE3JKY3_9SPIR</name>
<protein>
    <submittedName>
        <fullName evidence="1">Uncharacterized protein</fullName>
    </submittedName>
</protein>
<dbReference type="EMBL" id="JAINWA010000003">
    <property type="protein sequence ID" value="MCD1655705.1"/>
    <property type="molecule type" value="Genomic_DNA"/>
</dbReference>
<evidence type="ECO:0000313" key="1">
    <source>
        <dbReference type="EMBL" id="MCD1655705.1"/>
    </source>
</evidence>
<organism evidence="1 2">
    <name type="scientific">Teretinema zuelzerae</name>
    <dbReference type="NCBI Taxonomy" id="156"/>
    <lineage>
        <taxon>Bacteria</taxon>
        <taxon>Pseudomonadati</taxon>
        <taxon>Spirochaetota</taxon>
        <taxon>Spirochaetia</taxon>
        <taxon>Spirochaetales</taxon>
        <taxon>Treponemataceae</taxon>
        <taxon>Teretinema</taxon>
    </lineage>
</organism>
<sequence length="79" mass="8367">MARRSSVLVRSVLKIEEKARGGSCERAAESCERAAAESCERAAAAANAYRKVASARLKVASAPGRGKPISFFFGFLCVS</sequence>
<proteinExistence type="predicted"/>
<dbReference type="AlphaFoldDB" id="A0AAE3JKY3"/>
<comment type="caution">
    <text evidence="1">The sequence shown here is derived from an EMBL/GenBank/DDBJ whole genome shotgun (WGS) entry which is preliminary data.</text>
</comment>
<dbReference type="Proteomes" id="UP001198163">
    <property type="component" value="Unassembled WGS sequence"/>
</dbReference>
<keyword evidence="2" id="KW-1185">Reference proteome</keyword>
<reference evidence="1" key="1">
    <citation type="submission" date="2021-08" db="EMBL/GenBank/DDBJ databases">
        <title>Comparative analyses of Brucepasteria parasyntrophica and Teretinema zuelzerae.</title>
        <authorList>
            <person name="Song Y."/>
            <person name="Brune A."/>
        </authorList>
    </citation>
    <scope>NUCLEOTIDE SEQUENCE</scope>
    <source>
        <strain evidence="1">DSM 1903</strain>
    </source>
</reference>
<dbReference type="RefSeq" id="WP_230757366.1">
    <property type="nucleotide sequence ID" value="NZ_JAINWA010000003.1"/>
</dbReference>
<gene>
    <name evidence="1" type="ORF">K7J14_13490</name>
</gene>
<accession>A0AAE3JKY3</accession>
<evidence type="ECO:0000313" key="2">
    <source>
        <dbReference type="Proteomes" id="UP001198163"/>
    </source>
</evidence>